<keyword evidence="8" id="KW-0479">Metal-binding</keyword>
<dbReference type="UniPathway" id="UPA00077">
    <property type="reaction ID" value="UER00156"/>
</dbReference>
<dbReference type="GO" id="GO:0005829">
    <property type="term" value="C:cytosol"/>
    <property type="evidence" value="ECO:0007669"/>
    <property type="project" value="TreeGrafter"/>
</dbReference>
<dbReference type="PROSITE" id="PS50972">
    <property type="entry name" value="PTERIN_BINDING"/>
    <property type="match status" value="1"/>
</dbReference>
<evidence type="ECO:0000313" key="14">
    <source>
        <dbReference type="Proteomes" id="UP000027731"/>
    </source>
</evidence>
<dbReference type="Pfam" id="PF00809">
    <property type="entry name" value="Pterin_bind"/>
    <property type="match status" value="1"/>
</dbReference>
<dbReference type="NCBIfam" id="TIGR01496">
    <property type="entry name" value="DHPS"/>
    <property type="match status" value="1"/>
</dbReference>
<name>A0A073JMP0_LIMRT</name>
<dbReference type="Gene3D" id="3.20.20.20">
    <property type="entry name" value="Dihydropteroate synthase-like"/>
    <property type="match status" value="1"/>
</dbReference>
<keyword evidence="7" id="KW-0808">Transferase</keyword>
<evidence type="ECO:0000256" key="11">
    <source>
        <dbReference type="ARBA" id="ARBA00030193"/>
    </source>
</evidence>
<comment type="pathway">
    <text evidence="3">Cofactor biosynthesis; tetrahydrofolate biosynthesis; 7,8-dihydrofolate from 2-amino-4-hydroxy-6-hydroxymethyl-7,8-dihydropteridine diphosphate and 4-aminobenzoate: step 1/2.</text>
</comment>
<keyword evidence="9" id="KW-0460">Magnesium</keyword>
<dbReference type="InterPro" id="IPR000489">
    <property type="entry name" value="Pterin-binding_dom"/>
</dbReference>
<evidence type="ECO:0000313" key="13">
    <source>
        <dbReference type="EMBL" id="KEK14447.1"/>
    </source>
</evidence>
<dbReference type="EC" id="2.5.1.15" evidence="5"/>
<protein>
    <recommendedName>
        <fullName evidence="6">Dihydropteroate synthase</fullName>
        <ecNumber evidence="5">2.5.1.15</ecNumber>
    </recommendedName>
    <alternativeName>
        <fullName evidence="11">Dihydropteroate pyrophosphorylase</fullName>
    </alternativeName>
</protein>
<evidence type="ECO:0000259" key="12">
    <source>
        <dbReference type="PROSITE" id="PS50972"/>
    </source>
</evidence>
<dbReference type="AlphaFoldDB" id="A0A073JMP0"/>
<comment type="catalytic activity">
    <reaction evidence="1">
        <text>(7,8-dihydropterin-6-yl)methyl diphosphate + 4-aminobenzoate = 7,8-dihydropteroate + diphosphate</text>
        <dbReference type="Rhea" id="RHEA:19949"/>
        <dbReference type="ChEBI" id="CHEBI:17836"/>
        <dbReference type="ChEBI" id="CHEBI:17839"/>
        <dbReference type="ChEBI" id="CHEBI:33019"/>
        <dbReference type="ChEBI" id="CHEBI:72950"/>
        <dbReference type="EC" id="2.5.1.15"/>
    </reaction>
</comment>
<evidence type="ECO:0000256" key="6">
    <source>
        <dbReference type="ARBA" id="ARBA00016919"/>
    </source>
</evidence>
<dbReference type="InterPro" id="IPR006390">
    <property type="entry name" value="DHP_synth_dom"/>
</dbReference>
<dbReference type="PANTHER" id="PTHR20941:SF1">
    <property type="entry name" value="FOLIC ACID SYNTHESIS PROTEIN FOL1"/>
    <property type="match status" value="1"/>
</dbReference>
<dbReference type="PANTHER" id="PTHR20941">
    <property type="entry name" value="FOLATE SYNTHESIS PROTEINS"/>
    <property type="match status" value="1"/>
</dbReference>
<comment type="caution">
    <text evidence="13">The sequence shown here is derived from an EMBL/GenBank/DDBJ whole genome shotgun (WGS) entry which is preliminary data.</text>
</comment>
<dbReference type="GO" id="GO:0046872">
    <property type="term" value="F:metal ion binding"/>
    <property type="evidence" value="ECO:0007669"/>
    <property type="project" value="UniProtKB-KW"/>
</dbReference>
<comment type="similarity">
    <text evidence="4">Belongs to the DHPS family.</text>
</comment>
<evidence type="ECO:0000256" key="1">
    <source>
        <dbReference type="ARBA" id="ARBA00000012"/>
    </source>
</evidence>
<evidence type="ECO:0000256" key="3">
    <source>
        <dbReference type="ARBA" id="ARBA00004763"/>
    </source>
</evidence>
<dbReference type="PROSITE" id="PS00792">
    <property type="entry name" value="DHPS_1"/>
    <property type="match status" value="1"/>
</dbReference>
<evidence type="ECO:0000256" key="7">
    <source>
        <dbReference type="ARBA" id="ARBA00022679"/>
    </source>
</evidence>
<evidence type="ECO:0000256" key="8">
    <source>
        <dbReference type="ARBA" id="ARBA00022723"/>
    </source>
</evidence>
<dbReference type="InterPro" id="IPR045031">
    <property type="entry name" value="DHP_synth-like"/>
</dbReference>
<gene>
    <name evidence="13" type="ORF">LR3_01045</name>
</gene>
<dbReference type="GO" id="GO:0046654">
    <property type="term" value="P:tetrahydrofolate biosynthetic process"/>
    <property type="evidence" value="ECO:0007669"/>
    <property type="project" value="UniProtKB-UniPathway"/>
</dbReference>
<sequence length="387" mass="43783">MKVTEKLVTKDHSKLVSAILADQVNRHQQLLLTWECPDVETAGMVERFIRHFDTPVACVEKRVEFSFPLLSLKDLIARVKERWENDQELIASLEQVYHRHQIIWRAGRFTFDLTEQPVIYGILNVTPDSFYDGGKFQSHFAIASQIAKMVAAGTNVIEVGGQTTKPGGFKEVDPEEEIARIMPAIQLLRENYPQIAIAVDTYKLPVMAAAIKAGVDIINDVQAFNSKQKLILMAKANVGMVTMHSSRTHDYDNLTVAMQKFFEHNLGTIAAAGIDLERVILDQGIGYAKVADGYQDYAMMRNIDQLNYLQRPIMVAISRKGFGQKLFNLAKEDRLGVTLIAETAMYLRGGRVLRVHDVEETSQLVKMIDTIENSYWFRSTSSQSQRQ</sequence>
<evidence type="ECO:0000256" key="9">
    <source>
        <dbReference type="ARBA" id="ARBA00022842"/>
    </source>
</evidence>
<dbReference type="EMBL" id="JOSX01000020">
    <property type="protein sequence ID" value="KEK14447.1"/>
    <property type="molecule type" value="Genomic_DNA"/>
</dbReference>
<accession>A0A073JMP0</accession>
<evidence type="ECO:0000256" key="4">
    <source>
        <dbReference type="ARBA" id="ARBA00009503"/>
    </source>
</evidence>
<reference evidence="13 14" key="1">
    <citation type="submission" date="2014-06" db="EMBL/GenBank/DDBJ databases">
        <title>Genetic determinant of reutericyclin biosynthesis of Lactobacillus reuteri.</title>
        <authorList>
            <person name="Lin X."/>
            <person name="Duar R."/>
            <person name="Walter J."/>
            <person name="Gaenzle M."/>
        </authorList>
    </citation>
    <scope>NUCLEOTIDE SEQUENCE [LARGE SCALE GENOMIC DNA]</scope>
    <source>
        <strain evidence="13 14">LTH2584</strain>
    </source>
</reference>
<dbReference type="PATRIC" id="fig|1598.90.peg.1544"/>
<keyword evidence="10" id="KW-0289">Folate biosynthesis</keyword>
<dbReference type="InterPro" id="IPR011005">
    <property type="entry name" value="Dihydropteroate_synth-like_sf"/>
</dbReference>
<organism evidence="13 14">
    <name type="scientific">Limosilactobacillus reuteri</name>
    <name type="common">Lactobacillus reuteri</name>
    <dbReference type="NCBI Taxonomy" id="1598"/>
    <lineage>
        <taxon>Bacteria</taxon>
        <taxon>Bacillati</taxon>
        <taxon>Bacillota</taxon>
        <taxon>Bacilli</taxon>
        <taxon>Lactobacillales</taxon>
        <taxon>Lactobacillaceae</taxon>
        <taxon>Limosilactobacillus</taxon>
    </lineage>
</organism>
<proteinExistence type="inferred from homology"/>
<dbReference type="GO" id="GO:0004156">
    <property type="term" value="F:dihydropteroate synthase activity"/>
    <property type="evidence" value="ECO:0007669"/>
    <property type="project" value="UniProtKB-EC"/>
</dbReference>
<evidence type="ECO:0000256" key="10">
    <source>
        <dbReference type="ARBA" id="ARBA00022909"/>
    </source>
</evidence>
<dbReference type="SUPFAM" id="SSF51717">
    <property type="entry name" value="Dihydropteroate synthetase-like"/>
    <property type="match status" value="1"/>
</dbReference>
<evidence type="ECO:0000256" key="2">
    <source>
        <dbReference type="ARBA" id="ARBA00001946"/>
    </source>
</evidence>
<comment type="cofactor">
    <cofactor evidence="2">
        <name>Mg(2+)</name>
        <dbReference type="ChEBI" id="CHEBI:18420"/>
    </cofactor>
</comment>
<feature type="domain" description="Pterin-binding" evidence="12">
    <location>
        <begin position="117"/>
        <end position="366"/>
    </location>
</feature>
<evidence type="ECO:0000256" key="5">
    <source>
        <dbReference type="ARBA" id="ARBA00012458"/>
    </source>
</evidence>
<dbReference type="Proteomes" id="UP000027731">
    <property type="component" value="Unassembled WGS sequence"/>
</dbReference>
<dbReference type="GO" id="GO:0046656">
    <property type="term" value="P:folic acid biosynthetic process"/>
    <property type="evidence" value="ECO:0007669"/>
    <property type="project" value="UniProtKB-KW"/>
</dbReference>